<proteinExistence type="predicted"/>
<accession>A0ACC2LHK4</accession>
<dbReference type="EMBL" id="CM056816">
    <property type="protein sequence ID" value="KAJ8632955.1"/>
    <property type="molecule type" value="Genomic_DNA"/>
</dbReference>
<gene>
    <name evidence="1" type="ORF">MRB53_026291</name>
</gene>
<keyword evidence="2" id="KW-1185">Reference proteome</keyword>
<organism evidence="1 2">
    <name type="scientific">Persea americana</name>
    <name type="common">Avocado</name>
    <dbReference type="NCBI Taxonomy" id="3435"/>
    <lineage>
        <taxon>Eukaryota</taxon>
        <taxon>Viridiplantae</taxon>
        <taxon>Streptophyta</taxon>
        <taxon>Embryophyta</taxon>
        <taxon>Tracheophyta</taxon>
        <taxon>Spermatophyta</taxon>
        <taxon>Magnoliopsida</taxon>
        <taxon>Magnoliidae</taxon>
        <taxon>Laurales</taxon>
        <taxon>Lauraceae</taxon>
        <taxon>Persea</taxon>
    </lineage>
</organism>
<evidence type="ECO:0000313" key="2">
    <source>
        <dbReference type="Proteomes" id="UP001234297"/>
    </source>
</evidence>
<sequence>MGREAASSSGSSSITEILLQDLAMKKAIAAIAFLHLPVEERHKTPTECTVTWVRTIQEKQPNLGVDNPRKTTQLLSLVPIPFGSLVIVNNLYGTEDVRRAV</sequence>
<name>A0ACC2LHK4_PERAE</name>
<dbReference type="Proteomes" id="UP001234297">
    <property type="component" value="Chromosome 8"/>
</dbReference>
<protein>
    <submittedName>
        <fullName evidence="1">Uncharacterized protein</fullName>
    </submittedName>
</protein>
<evidence type="ECO:0000313" key="1">
    <source>
        <dbReference type="EMBL" id="KAJ8632955.1"/>
    </source>
</evidence>
<comment type="caution">
    <text evidence="1">The sequence shown here is derived from an EMBL/GenBank/DDBJ whole genome shotgun (WGS) entry which is preliminary data.</text>
</comment>
<reference evidence="1 2" key="1">
    <citation type="journal article" date="2022" name="Hortic Res">
        <title>A haplotype resolved chromosomal level avocado genome allows analysis of novel avocado genes.</title>
        <authorList>
            <person name="Nath O."/>
            <person name="Fletcher S.J."/>
            <person name="Hayward A."/>
            <person name="Shaw L.M."/>
            <person name="Masouleh A.K."/>
            <person name="Furtado A."/>
            <person name="Henry R.J."/>
            <person name="Mitter N."/>
        </authorList>
    </citation>
    <scope>NUCLEOTIDE SEQUENCE [LARGE SCALE GENOMIC DNA]</scope>
    <source>
        <strain evidence="2">cv. Hass</strain>
    </source>
</reference>